<accession>A0A067PHD9</accession>
<protein>
    <submittedName>
        <fullName evidence="1">Uncharacterized protein</fullName>
    </submittedName>
</protein>
<keyword evidence="2" id="KW-1185">Reference proteome</keyword>
<gene>
    <name evidence="1" type="ORF">JAAARDRAFT_200458</name>
</gene>
<evidence type="ECO:0000313" key="2">
    <source>
        <dbReference type="Proteomes" id="UP000027265"/>
    </source>
</evidence>
<dbReference type="EMBL" id="KL197771">
    <property type="protein sequence ID" value="KDQ49876.1"/>
    <property type="molecule type" value="Genomic_DNA"/>
</dbReference>
<dbReference type="Proteomes" id="UP000027265">
    <property type="component" value="Unassembled WGS sequence"/>
</dbReference>
<dbReference type="HOGENOM" id="CLU_437454_0_0_1"/>
<sequence>MPKDTSKPGKAPRSVKEHSNVDRLLKHVMEAINSDNHHERVYSMVVQALDTLRGHNSASHLIHNPTDAYITRLHRTDRLKGKAGTSHLHHTERFVKRELAQGNSSSRLIALQCLIWLDQHLADVYFNPDGSITYLREGFLNAMDFALNIASRALPGTAPKPRTKVECENLFSIFIKTLVDRGDQFSYASSLYKLTIQRKHTKKFISRISKKCLQNIHVHWVNEYRTDIPVGNFVMLDTVIPDGASIPHKISVVNIEDLTTVEPKGEEPQLHIVVDRSKVKKSSQSHPGLQDPKWAPASLDEVDIDHVVCVAAYNIYTKSEDGQKLCRENAEQIRTASRLRGPITARGNGKCKGTLIGAGGSKILRKEQHLAEWKPANRRLTKSAASKDKISSAYLYDYAHLPSNEEELKQAHEREAVHLATSDAAWHCHTVMEAIWPNLVLAWKATTCNASAPRGPGGTACTQFAGVGYISGLHIDANDMGFSAALTLEQNPNVSTPYASAMVIPKFRVCVRISTPCMTFWRSDSDLHTTTLDPYYLDHMKETGRRQKGVNKRWQSVGVVCVLQAKPLKAASDQRCVSGIDLGMHYERQWALDLLSDYAGKERWDDAKKKFKSISAHHHRIKPFQ</sequence>
<organism evidence="1 2">
    <name type="scientific">Jaapia argillacea MUCL 33604</name>
    <dbReference type="NCBI Taxonomy" id="933084"/>
    <lineage>
        <taxon>Eukaryota</taxon>
        <taxon>Fungi</taxon>
        <taxon>Dikarya</taxon>
        <taxon>Basidiomycota</taxon>
        <taxon>Agaricomycotina</taxon>
        <taxon>Agaricomycetes</taxon>
        <taxon>Agaricomycetidae</taxon>
        <taxon>Jaapiales</taxon>
        <taxon>Jaapiaceae</taxon>
        <taxon>Jaapia</taxon>
    </lineage>
</organism>
<dbReference type="InParanoid" id="A0A067PHD9"/>
<evidence type="ECO:0000313" key="1">
    <source>
        <dbReference type="EMBL" id="KDQ49876.1"/>
    </source>
</evidence>
<name>A0A067PHD9_9AGAM</name>
<reference evidence="2" key="1">
    <citation type="journal article" date="2014" name="Proc. Natl. Acad. Sci. U.S.A.">
        <title>Extensive sampling of basidiomycete genomes demonstrates inadequacy of the white-rot/brown-rot paradigm for wood decay fungi.</title>
        <authorList>
            <person name="Riley R."/>
            <person name="Salamov A.A."/>
            <person name="Brown D.W."/>
            <person name="Nagy L.G."/>
            <person name="Floudas D."/>
            <person name="Held B.W."/>
            <person name="Levasseur A."/>
            <person name="Lombard V."/>
            <person name="Morin E."/>
            <person name="Otillar R."/>
            <person name="Lindquist E.A."/>
            <person name="Sun H."/>
            <person name="LaButti K.M."/>
            <person name="Schmutz J."/>
            <person name="Jabbour D."/>
            <person name="Luo H."/>
            <person name="Baker S.E."/>
            <person name="Pisabarro A.G."/>
            <person name="Walton J.D."/>
            <person name="Blanchette R.A."/>
            <person name="Henrissat B."/>
            <person name="Martin F."/>
            <person name="Cullen D."/>
            <person name="Hibbett D.S."/>
            <person name="Grigoriev I.V."/>
        </authorList>
    </citation>
    <scope>NUCLEOTIDE SEQUENCE [LARGE SCALE GENOMIC DNA]</scope>
    <source>
        <strain evidence="2">MUCL 33604</strain>
    </source>
</reference>
<dbReference type="AlphaFoldDB" id="A0A067PHD9"/>
<proteinExistence type="predicted"/>